<name>Q0UG50_PHANO</name>
<organism evidence="2 3">
    <name type="scientific">Phaeosphaeria nodorum (strain SN15 / ATCC MYA-4574 / FGSC 10173)</name>
    <name type="common">Glume blotch fungus</name>
    <name type="synonym">Parastagonospora nodorum</name>
    <dbReference type="NCBI Taxonomy" id="321614"/>
    <lineage>
        <taxon>Eukaryota</taxon>
        <taxon>Fungi</taxon>
        <taxon>Dikarya</taxon>
        <taxon>Ascomycota</taxon>
        <taxon>Pezizomycotina</taxon>
        <taxon>Dothideomycetes</taxon>
        <taxon>Pleosporomycetidae</taxon>
        <taxon>Pleosporales</taxon>
        <taxon>Pleosporineae</taxon>
        <taxon>Phaeosphaeriaceae</taxon>
        <taxon>Parastagonospora</taxon>
    </lineage>
</organism>
<evidence type="ECO:0000313" key="2">
    <source>
        <dbReference type="EMBL" id="EAT83456.1"/>
    </source>
</evidence>
<protein>
    <submittedName>
        <fullName evidence="2">Uncharacterized protein</fullName>
    </submittedName>
</protein>
<sequence length="48" mass="5393">MLKKGTAFVGRRDEVKQNAKKKHLPPNMTMYSLGPTRGHAGLVLSQHY</sequence>
<dbReference type="InParanoid" id="Q0UG50"/>
<dbReference type="EMBL" id="CH445338">
    <property type="protein sequence ID" value="EAT83456.1"/>
    <property type="molecule type" value="Genomic_DNA"/>
</dbReference>
<gene>
    <name evidence="2" type="ORF">SNOG_09264</name>
</gene>
<dbReference type="KEGG" id="pno:SNOG_09264"/>
<accession>Q0UG50</accession>
<dbReference type="GeneID" id="5976464"/>
<dbReference type="AlphaFoldDB" id="Q0UG50"/>
<feature type="region of interest" description="Disordered" evidence="1">
    <location>
        <begin position="1"/>
        <end position="36"/>
    </location>
</feature>
<dbReference type="RefSeq" id="XP_001799563.1">
    <property type="nucleotide sequence ID" value="XM_001799511.1"/>
</dbReference>
<evidence type="ECO:0000313" key="3">
    <source>
        <dbReference type="Proteomes" id="UP000001055"/>
    </source>
</evidence>
<dbReference type="Proteomes" id="UP000001055">
    <property type="component" value="Unassembled WGS sequence"/>
</dbReference>
<proteinExistence type="predicted"/>
<reference evidence="3" key="1">
    <citation type="journal article" date="2007" name="Plant Cell">
        <title>Dothideomycete-plant interactions illuminated by genome sequencing and EST analysis of the wheat pathogen Stagonospora nodorum.</title>
        <authorList>
            <person name="Hane J.K."/>
            <person name="Lowe R.G."/>
            <person name="Solomon P.S."/>
            <person name="Tan K.C."/>
            <person name="Schoch C.L."/>
            <person name="Spatafora J.W."/>
            <person name="Crous P.W."/>
            <person name="Kodira C."/>
            <person name="Birren B.W."/>
            <person name="Galagan J.E."/>
            <person name="Torriani S.F."/>
            <person name="McDonald B.A."/>
            <person name="Oliver R.P."/>
        </authorList>
    </citation>
    <scope>NUCLEOTIDE SEQUENCE [LARGE SCALE GENOMIC DNA]</scope>
    <source>
        <strain evidence="3">SN15 / ATCC MYA-4574 / FGSC 10173</strain>
    </source>
</reference>
<evidence type="ECO:0000256" key="1">
    <source>
        <dbReference type="SAM" id="MobiDB-lite"/>
    </source>
</evidence>